<dbReference type="CDD" id="cd06261">
    <property type="entry name" value="TM_PBP2"/>
    <property type="match status" value="2"/>
</dbReference>
<comment type="caution">
    <text evidence="10">The sequence shown here is derived from an EMBL/GenBank/DDBJ whole genome shotgun (WGS) entry which is preliminary data.</text>
</comment>
<dbReference type="EMBL" id="NJGU01000001">
    <property type="protein sequence ID" value="OWY31404.1"/>
    <property type="molecule type" value="Genomic_DNA"/>
</dbReference>
<protein>
    <submittedName>
        <fullName evidence="10">Iron ABC transporter permease</fullName>
    </submittedName>
</protein>
<evidence type="ECO:0000259" key="9">
    <source>
        <dbReference type="PROSITE" id="PS50928"/>
    </source>
</evidence>
<evidence type="ECO:0000256" key="3">
    <source>
        <dbReference type="ARBA" id="ARBA00022475"/>
    </source>
</evidence>
<dbReference type="GO" id="GO:0005886">
    <property type="term" value="C:plasma membrane"/>
    <property type="evidence" value="ECO:0007669"/>
    <property type="project" value="UniProtKB-SubCell"/>
</dbReference>
<feature type="domain" description="ABC transmembrane type-1" evidence="9">
    <location>
        <begin position="334"/>
        <end position="538"/>
    </location>
</feature>
<keyword evidence="5 8" id="KW-0812">Transmembrane</keyword>
<keyword evidence="7 8" id="KW-0472">Membrane</keyword>
<reference evidence="10 11" key="1">
    <citation type="submission" date="2017-06" db="EMBL/GenBank/DDBJ databases">
        <title>Herbaspirillum phytohormonus sp. nov., isolated from the root nodule of Robinia pseudoacacia in lead-zinc mine.</title>
        <authorList>
            <person name="Fan M."/>
            <person name="Lin Y."/>
        </authorList>
    </citation>
    <scope>NUCLEOTIDE SEQUENCE [LARGE SCALE GENOMIC DNA]</scope>
    <source>
        <strain evidence="10 11">HZ10</strain>
    </source>
</reference>
<keyword evidence="2 8" id="KW-0813">Transport</keyword>
<feature type="transmembrane region" description="Helical" evidence="8">
    <location>
        <begin position="280"/>
        <end position="306"/>
    </location>
</feature>
<accession>A0A246WWG7</accession>
<evidence type="ECO:0000256" key="7">
    <source>
        <dbReference type="ARBA" id="ARBA00023136"/>
    </source>
</evidence>
<feature type="transmembrane region" description="Helical" evidence="8">
    <location>
        <begin position="338"/>
        <end position="358"/>
    </location>
</feature>
<dbReference type="AlphaFoldDB" id="A0A246WWG7"/>
<organism evidence="10 11">
    <name type="scientific">Herbaspirillum robiniae</name>
    <dbReference type="NCBI Taxonomy" id="2014887"/>
    <lineage>
        <taxon>Bacteria</taxon>
        <taxon>Pseudomonadati</taxon>
        <taxon>Pseudomonadota</taxon>
        <taxon>Betaproteobacteria</taxon>
        <taxon>Burkholderiales</taxon>
        <taxon>Oxalobacteraceae</taxon>
        <taxon>Herbaspirillum</taxon>
    </lineage>
</organism>
<proteinExistence type="inferred from homology"/>
<dbReference type="PANTHER" id="PTHR43357:SF3">
    <property type="entry name" value="FE(3+)-TRANSPORT SYSTEM PERMEASE PROTEIN FBPB 2"/>
    <property type="match status" value="1"/>
</dbReference>
<evidence type="ECO:0000256" key="4">
    <source>
        <dbReference type="ARBA" id="ARBA00022519"/>
    </source>
</evidence>
<keyword evidence="3" id="KW-1003">Cell membrane</keyword>
<dbReference type="Gene3D" id="1.10.3720.10">
    <property type="entry name" value="MetI-like"/>
    <property type="match status" value="2"/>
</dbReference>
<gene>
    <name evidence="10" type="ORF">CEJ42_05045</name>
</gene>
<name>A0A246WWG7_9BURK</name>
<dbReference type="Pfam" id="PF00528">
    <property type="entry name" value="BPD_transp_1"/>
    <property type="match status" value="1"/>
</dbReference>
<evidence type="ECO:0000313" key="11">
    <source>
        <dbReference type="Proteomes" id="UP000197596"/>
    </source>
</evidence>
<dbReference type="PANTHER" id="PTHR43357">
    <property type="entry name" value="INNER MEMBRANE ABC TRANSPORTER PERMEASE PROTEIN YDCV"/>
    <property type="match status" value="1"/>
</dbReference>
<keyword evidence="4" id="KW-0997">Cell inner membrane</keyword>
<dbReference type="Proteomes" id="UP000197596">
    <property type="component" value="Unassembled WGS sequence"/>
</dbReference>
<feature type="transmembrane region" description="Helical" evidence="8">
    <location>
        <begin position="226"/>
        <end position="245"/>
    </location>
</feature>
<evidence type="ECO:0000256" key="1">
    <source>
        <dbReference type="ARBA" id="ARBA00004429"/>
    </source>
</evidence>
<dbReference type="GO" id="GO:0055085">
    <property type="term" value="P:transmembrane transport"/>
    <property type="evidence" value="ECO:0007669"/>
    <property type="project" value="InterPro"/>
</dbReference>
<feature type="transmembrane region" description="Helical" evidence="8">
    <location>
        <begin position="127"/>
        <end position="147"/>
    </location>
</feature>
<dbReference type="InterPro" id="IPR035906">
    <property type="entry name" value="MetI-like_sf"/>
</dbReference>
<evidence type="ECO:0000256" key="5">
    <source>
        <dbReference type="ARBA" id="ARBA00022692"/>
    </source>
</evidence>
<feature type="domain" description="ABC transmembrane type-1" evidence="9">
    <location>
        <begin position="45"/>
        <end position="247"/>
    </location>
</feature>
<feature type="transmembrane region" description="Helical" evidence="8">
    <location>
        <begin position="80"/>
        <end position="100"/>
    </location>
</feature>
<evidence type="ECO:0000313" key="10">
    <source>
        <dbReference type="EMBL" id="OWY31404.1"/>
    </source>
</evidence>
<evidence type="ECO:0000256" key="8">
    <source>
        <dbReference type="RuleBase" id="RU363032"/>
    </source>
</evidence>
<comment type="similarity">
    <text evidence="8">Belongs to the binding-protein-dependent transport system permease family.</text>
</comment>
<feature type="transmembrane region" description="Helical" evidence="8">
    <location>
        <begin position="520"/>
        <end position="539"/>
    </location>
</feature>
<feature type="transmembrane region" description="Helical" evidence="8">
    <location>
        <begin position="51"/>
        <end position="73"/>
    </location>
</feature>
<feature type="transmembrane region" description="Helical" evidence="8">
    <location>
        <begin position="407"/>
        <end position="426"/>
    </location>
</feature>
<dbReference type="InterPro" id="IPR000515">
    <property type="entry name" value="MetI-like"/>
</dbReference>
<keyword evidence="6 8" id="KW-1133">Transmembrane helix</keyword>
<dbReference type="PROSITE" id="PS50928">
    <property type="entry name" value="ABC_TM1"/>
    <property type="match status" value="2"/>
</dbReference>
<evidence type="ECO:0000256" key="2">
    <source>
        <dbReference type="ARBA" id="ARBA00022448"/>
    </source>
</evidence>
<comment type="subcellular location">
    <subcellularLocation>
        <location evidence="1">Cell inner membrane</location>
        <topology evidence="1">Multi-pass membrane protein</topology>
    </subcellularLocation>
    <subcellularLocation>
        <location evidence="8">Cell membrane</location>
        <topology evidence="8">Multi-pass membrane protein</topology>
    </subcellularLocation>
</comment>
<dbReference type="SUPFAM" id="SSF161098">
    <property type="entry name" value="MetI-like"/>
    <property type="match status" value="2"/>
</dbReference>
<evidence type="ECO:0000256" key="6">
    <source>
        <dbReference type="ARBA" id="ARBA00022989"/>
    </source>
</evidence>
<sequence>MHIIGLLAVLIALPILGILGAWFGLDAAGIDGLRHQMQTVLPGYLATSGWLALMVTLGVVLVGGASAVAISLFEFRGKRFLSWALLLPMAMPAYVSAYAYTDFLQYAGLVQTALRGWFPGFRFDVRGLAGAIFMFVFTLYPYAYLLARNALSERGTHLMEAARMLGTPLPERILRVALPLARPALMAGAALALMETLADYGVSAYFGLTTFTTGIYKAWVVLDDRIAAAQYASALLLFVAILLWLERREQQRMRFAATRGGRGNDGAEARLPVLSGARAALAWLVCGLPVLLGFALPVLILLQLWWGELGRPAQAGFDGGQAALFDAARYAGWVWNSFRFGGMAAAAAIVLALSLCFAQRAGGLSRVWGWLLRFTARLAGMGYAIPGSVIAIGILLPVAWLQALWPAAGLGVLLTASSLGVVYAYLVRFTAVAVQSVESGYTRIPASLDEAARTLGSSRAAIAWRVHAPLLWRSLAVAGLMVFVDVVKELPATLLLRPFDTDTLAVIAHNLARDERLGEAALPALSIVAVGLLPVLLVMRALDGPGRARPLQSGAPPA</sequence>
<dbReference type="RefSeq" id="WP_088750173.1">
    <property type="nucleotide sequence ID" value="NZ_NJGU01000001.1"/>
</dbReference>
<feature type="transmembrane region" description="Helical" evidence="8">
    <location>
        <begin position="378"/>
        <end position="401"/>
    </location>
</feature>